<evidence type="ECO:0000313" key="5">
    <source>
        <dbReference type="RefSeq" id="XP_020084914.1"/>
    </source>
</evidence>
<name>A0A6P5EN53_ANACO</name>
<sequence>MVRSPTVSCRSSSLLLFIRSLPLPPDPFLLPSTFKACAALRSLRSARQLHCIAAVSGLSSDPFVQSALVHAYLKCDSLRDAHRVFDRMAPRTVVPWSAIIAGYAAAGRVHESTNLLQDMQTAGVPPNLITWNGLIAGFSLSLSLSREAPAKRREPAAGRGFAAEATRGGLRVRLLLVV</sequence>
<dbReference type="GeneID" id="109707793"/>
<dbReference type="Pfam" id="PF13041">
    <property type="entry name" value="PPR_2"/>
    <property type="match status" value="1"/>
</dbReference>
<keyword evidence="1" id="KW-0677">Repeat</keyword>
<reference evidence="5" key="2">
    <citation type="submission" date="2025-08" db="UniProtKB">
        <authorList>
            <consortium name="RefSeq"/>
        </authorList>
    </citation>
    <scope>IDENTIFICATION</scope>
    <source>
        <tissue evidence="5">Leaf</tissue>
    </source>
</reference>
<dbReference type="PROSITE" id="PS51375">
    <property type="entry name" value="PPR"/>
    <property type="match status" value="1"/>
</dbReference>
<proteinExistence type="predicted"/>
<dbReference type="GO" id="GO:0003723">
    <property type="term" value="F:RNA binding"/>
    <property type="evidence" value="ECO:0007669"/>
    <property type="project" value="InterPro"/>
</dbReference>
<dbReference type="NCBIfam" id="TIGR00756">
    <property type="entry name" value="PPR"/>
    <property type="match status" value="1"/>
</dbReference>
<dbReference type="AlphaFoldDB" id="A0A6P5EN53"/>
<dbReference type="PANTHER" id="PTHR47926">
    <property type="entry name" value="PENTATRICOPEPTIDE REPEAT-CONTAINING PROTEIN"/>
    <property type="match status" value="1"/>
</dbReference>
<evidence type="ECO:0000256" key="1">
    <source>
        <dbReference type="ARBA" id="ARBA00022737"/>
    </source>
</evidence>
<organism evidence="4 5">
    <name type="scientific">Ananas comosus</name>
    <name type="common">Pineapple</name>
    <name type="synonym">Ananas ananas</name>
    <dbReference type="NCBI Taxonomy" id="4615"/>
    <lineage>
        <taxon>Eukaryota</taxon>
        <taxon>Viridiplantae</taxon>
        <taxon>Streptophyta</taxon>
        <taxon>Embryophyta</taxon>
        <taxon>Tracheophyta</taxon>
        <taxon>Spermatophyta</taxon>
        <taxon>Magnoliopsida</taxon>
        <taxon>Liliopsida</taxon>
        <taxon>Poales</taxon>
        <taxon>Bromeliaceae</taxon>
        <taxon>Bromelioideae</taxon>
        <taxon>Ananas</taxon>
    </lineage>
</organism>
<reference evidence="4" key="1">
    <citation type="journal article" date="2015" name="Nat. Genet.">
        <title>The pineapple genome and the evolution of CAM photosynthesis.</title>
        <authorList>
            <person name="Ming R."/>
            <person name="VanBuren R."/>
            <person name="Wai C.M."/>
            <person name="Tang H."/>
            <person name="Schatz M.C."/>
            <person name="Bowers J.E."/>
            <person name="Lyons E."/>
            <person name="Wang M.L."/>
            <person name="Chen J."/>
            <person name="Biggers E."/>
            <person name="Zhang J."/>
            <person name="Huang L."/>
            <person name="Zhang L."/>
            <person name="Miao W."/>
            <person name="Zhang J."/>
            <person name="Ye Z."/>
            <person name="Miao C."/>
            <person name="Lin Z."/>
            <person name="Wang H."/>
            <person name="Zhou H."/>
            <person name="Yim W.C."/>
            <person name="Priest H.D."/>
            <person name="Zheng C."/>
            <person name="Woodhouse M."/>
            <person name="Edger P.P."/>
            <person name="Guyot R."/>
            <person name="Guo H.B."/>
            <person name="Guo H."/>
            <person name="Zheng G."/>
            <person name="Singh R."/>
            <person name="Sharma A."/>
            <person name="Min X."/>
            <person name="Zheng Y."/>
            <person name="Lee H."/>
            <person name="Gurtowski J."/>
            <person name="Sedlazeck F.J."/>
            <person name="Harkess A."/>
            <person name="McKain M.R."/>
            <person name="Liao Z."/>
            <person name="Fang J."/>
            <person name="Liu J."/>
            <person name="Zhang X."/>
            <person name="Zhang Q."/>
            <person name="Hu W."/>
            <person name="Qin Y."/>
            <person name="Wang K."/>
            <person name="Chen L.Y."/>
            <person name="Shirley N."/>
            <person name="Lin Y.R."/>
            <person name="Liu L.Y."/>
            <person name="Hernandez A.G."/>
            <person name="Wright C.L."/>
            <person name="Bulone V."/>
            <person name="Tuskan G.A."/>
            <person name="Heath K."/>
            <person name="Zee F."/>
            <person name="Moore P.H."/>
            <person name="Sunkar R."/>
            <person name="Leebens-Mack J.H."/>
            <person name="Mockler T."/>
            <person name="Bennetzen J.L."/>
            <person name="Freeling M."/>
            <person name="Sankoff D."/>
            <person name="Paterson A.H."/>
            <person name="Zhu X."/>
            <person name="Yang X."/>
            <person name="Smith J.A."/>
            <person name="Cushman J.C."/>
            <person name="Paull R.E."/>
            <person name="Yu Q."/>
        </authorList>
    </citation>
    <scope>NUCLEOTIDE SEQUENCE [LARGE SCALE GENOMIC DNA]</scope>
    <source>
        <strain evidence="4">cv. F153</strain>
    </source>
</reference>
<dbReference type="Pfam" id="PF01535">
    <property type="entry name" value="PPR"/>
    <property type="match status" value="1"/>
</dbReference>
<dbReference type="GO" id="GO:0009451">
    <property type="term" value="P:RNA modification"/>
    <property type="evidence" value="ECO:0007669"/>
    <property type="project" value="InterPro"/>
</dbReference>
<feature type="repeat" description="PPR" evidence="3">
    <location>
        <begin position="92"/>
        <end position="126"/>
    </location>
</feature>
<dbReference type="Proteomes" id="UP000515123">
    <property type="component" value="Linkage group 3"/>
</dbReference>
<evidence type="ECO:0000256" key="2">
    <source>
        <dbReference type="ARBA" id="ARBA00022946"/>
    </source>
</evidence>
<dbReference type="RefSeq" id="XP_020084914.1">
    <property type="nucleotide sequence ID" value="XM_020229325.1"/>
</dbReference>
<dbReference type="InterPro" id="IPR002885">
    <property type="entry name" value="PPR_rpt"/>
</dbReference>
<gene>
    <name evidence="5" type="primary">LOC109707793</name>
</gene>
<dbReference type="InterPro" id="IPR046960">
    <property type="entry name" value="PPR_At4g14850-like_plant"/>
</dbReference>
<dbReference type="Gene3D" id="1.25.40.10">
    <property type="entry name" value="Tetratricopeptide repeat domain"/>
    <property type="match status" value="1"/>
</dbReference>
<keyword evidence="2" id="KW-0809">Transit peptide</keyword>
<accession>A0A6P5EN53</accession>
<evidence type="ECO:0000313" key="4">
    <source>
        <dbReference type="Proteomes" id="UP000515123"/>
    </source>
</evidence>
<keyword evidence="4" id="KW-1185">Reference proteome</keyword>
<evidence type="ECO:0000256" key="3">
    <source>
        <dbReference type="PROSITE-ProRule" id="PRU00708"/>
    </source>
</evidence>
<dbReference type="OrthoDB" id="428658at2759"/>
<dbReference type="InterPro" id="IPR011990">
    <property type="entry name" value="TPR-like_helical_dom_sf"/>
</dbReference>
<protein>
    <submittedName>
        <fullName evidence="5">Pentatricopeptide repeat-containing protein At1g20230-like</fullName>
    </submittedName>
</protein>